<dbReference type="SMART" id="SM00028">
    <property type="entry name" value="TPR"/>
    <property type="match status" value="3"/>
</dbReference>
<dbReference type="PROSITE" id="PS50005">
    <property type="entry name" value="TPR"/>
    <property type="match status" value="2"/>
</dbReference>
<dbReference type="Gene3D" id="1.25.40.10">
    <property type="entry name" value="Tetratricopeptide repeat domain"/>
    <property type="match status" value="1"/>
</dbReference>
<dbReference type="EMBL" id="CDOG01000023">
    <property type="protein sequence ID" value="CEN38435.1"/>
    <property type="molecule type" value="Genomic_DNA"/>
</dbReference>
<dbReference type="AlphaFoldDB" id="A0A0B7H983"/>
<accession>A0A0B7H983</accession>
<sequence length="135" mass="15944">MDKNEINKIIKEGVDLFKNKKYEEAIEIFQKVLEQSINIEKKLSVLYWLGRCYFGKKDFDKATDFFSKRLVIAENERKITEQLVSLDWIGNAYFQQDSFDSAIESYIKELNLAEKEKNTHHQLLASYWIAGATFF</sequence>
<dbReference type="Pfam" id="PF13181">
    <property type="entry name" value="TPR_8"/>
    <property type="match status" value="1"/>
</dbReference>
<proteinExistence type="predicted"/>
<name>A0A0B7H983_9FLAO</name>
<dbReference type="SUPFAM" id="SSF48452">
    <property type="entry name" value="TPR-like"/>
    <property type="match status" value="1"/>
</dbReference>
<protein>
    <submittedName>
        <fullName evidence="2">Uncharacterized protein</fullName>
    </submittedName>
</protein>
<evidence type="ECO:0000256" key="1">
    <source>
        <dbReference type="PROSITE-ProRule" id="PRU00339"/>
    </source>
</evidence>
<dbReference type="InterPro" id="IPR011990">
    <property type="entry name" value="TPR-like_helical_dom_sf"/>
</dbReference>
<dbReference type="RefSeq" id="WP_018278325.1">
    <property type="nucleotide sequence ID" value="NZ_CDOF01000016.1"/>
</dbReference>
<dbReference type="OrthoDB" id="935812at2"/>
<evidence type="ECO:0000313" key="3">
    <source>
        <dbReference type="Proteomes" id="UP000038083"/>
    </source>
</evidence>
<dbReference type="InterPro" id="IPR019734">
    <property type="entry name" value="TPR_rpt"/>
</dbReference>
<feature type="repeat" description="TPR" evidence="1">
    <location>
        <begin position="43"/>
        <end position="76"/>
    </location>
</feature>
<feature type="repeat" description="TPR" evidence="1">
    <location>
        <begin position="83"/>
        <end position="116"/>
    </location>
</feature>
<keyword evidence="1" id="KW-0802">TPR repeat</keyword>
<reference evidence="2 3" key="1">
    <citation type="submission" date="2015-01" db="EMBL/GenBank/DDBJ databases">
        <authorList>
            <person name="MANFREDI Pablo"/>
        </authorList>
    </citation>
    <scope>NUCLEOTIDE SEQUENCE [LARGE SCALE GENOMIC DNA]</scope>
    <source>
        <strain evidence="2 3">Ccy74</strain>
    </source>
</reference>
<dbReference type="Pfam" id="PF14559">
    <property type="entry name" value="TPR_19"/>
    <property type="match status" value="1"/>
</dbReference>
<evidence type="ECO:0000313" key="2">
    <source>
        <dbReference type="EMBL" id="CEN38435.1"/>
    </source>
</evidence>
<gene>
    <name evidence="2" type="ORF">CCYN74_30162</name>
</gene>
<organism evidence="2 3">
    <name type="scientific">Capnocytophaga cynodegmi</name>
    <dbReference type="NCBI Taxonomy" id="28189"/>
    <lineage>
        <taxon>Bacteria</taxon>
        <taxon>Pseudomonadati</taxon>
        <taxon>Bacteroidota</taxon>
        <taxon>Flavobacteriia</taxon>
        <taxon>Flavobacteriales</taxon>
        <taxon>Flavobacteriaceae</taxon>
        <taxon>Capnocytophaga</taxon>
    </lineage>
</organism>
<dbReference type="Proteomes" id="UP000038083">
    <property type="component" value="Unassembled WGS sequence"/>
</dbReference>